<name>A0A176QD47_9MICO</name>
<dbReference type="GO" id="GO:0016491">
    <property type="term" value="F:oxidoreductase activity"/>
    <property type="evidence" value="ECO:0007669"/>
    <property type="project" value="UniProtKB-KW"/>
</dbReference>
<dbReference type="EMBL" id="LQZG01000002">
    <property type="protein sequence ID" value="OAB87602.1"/>
    <property type="molecule type" value="Genomic_DNA"/>
</dbReference>
<dbReference type="AlphaFoldDB" id="A0A176QD47"/>
<dbReference type="STRING" id="262209.AWH69_05945"/>
<dbReference type="InterPro" id="IPR029041">
    <property type="entry name" value="FAD-linked_oxidoreductase-like"/>
</dbReference>
<protein>
    <recommendedName>
        <fullName evidence="4">Proline dehydrogenase</fullName>
    </recommendedName>
</protein>
<sequence length="319" mass="33864">MTPVGFDPARGAVLDVLTTAPVRRRLERSAPLVAARNRFVASPEVDQAVEVALGLGTTGRRASIQPLSRPVVDEATRRESLAGALEAVAAATAAKGDPRATSPLGVVLVPAALGLGSHPTSTVRSALEEVVGRAADGGVGVTLRTAATEHEDDLHGCVEAMWAASSQPLPLRVSVLARRHRGEHDCARLSDLGIPVRLVRGGPRESARTAWSDRHEADLAYVRCLSTLIAAGPRPMVATHDPALLEVTDALAEHRGRAHDIEYQMYLGAQPERQVLAADAGQTVRVLVPYGREWYDYLADLAERPATLRRLVGVLGGQG</sequence>
<keyword evidence="3" id="KW-1185">Reference proteome</keyword>
<keyword evidence="1" id="KW-0560">Oxidoreductase</keyword>
<accession>A0A176QD47</accession>
<comment type="caution">
    <text evidence="2">The sequence shown here is derived from an EMBL/GenBank/DDBJ whole genome shotgun (WGS) entry which is preliminary data.</text>
</comment>
<proteinExistence type="predicted"/>
<dbReference type="Proteomes" id="UP000076976">
    <property type="component" value="Unassembled WGS sequence"/>
</dbReference>
<dbReference type="Gene3D" id="3.20.20.220">
    <property type="match status" value="1"/>
</dbReference>
<dbReference type="SUPFAM" id="SSF51730">
    <property type="entry name" value="FAD-linked oxidoreductase"/>
    <property type="match status" value="1"/>
</dbReference>
<evidence type="ECO:0008006" key="4">
    <source>
        <dbReference type="Google" id="ProtNLM"/>
    </source>
</evidence>
<gene>
    <name evidence="2" type="ORF">AWH69_05945</name>
</gene>
<reference evidence="2 3" key="1">
    <citation type="submission" date="2016-01" db="EMBL/GenBank/DDBJ databases">
        <title>Janibacter melonis strain CD11_4 genome sequencing and assembly.</title>
        <authorList>
            <person name="Nair G.R."/>
            <person name="Kaur G."/>
            <person name="Chander A.M."/>
            <person name="Mayilraj S."/>
        </authorList>
    </citation>
    <scope>NUCLEOTIDE SEQUENCE [LARGE SCALE GENOMIC DNA]</scope>
    <source>
        <strain evidence="2 3">CD11-4</strain>
    </source>
</reference>
<evidence type="ECO:0000256" key="1">
    <source>
        <dbReference type="ARBA" id="ARBA00023002"/>
    </source>
</evidence>
<evidence type="ECO:0000313" key="3">
    <source>
        <dbReference type="Proteomes" id="UP000076976"/>
    </source>
</evidence>
<organism evidence="2 3">
    <name type="scientific">Janibacter melonis</name>
    <dbReference type="NCBI Taxonomy" id="262209"/>
    <lineage>
        <taxon>Bacteria</taxon>
        <taxon>Bacillati</taxon>
        <taxon>Actinomycetota</taxon>
        <taxon>Actinomycetes</taxon>
        <taxon>Micrococcales</taxon>
        <taxon>Intrasporangiaceae</taxon>
        <taxon>Janibacter</taxon>
    </lineage>
</organism>
<dbReference type="RefSeq" id="WP_068273107.1">
    <property type="nucleotide sequence ID" value="NZ_LQZG01000002.1"/>
</dbReference>
<evidence type="ECO:0000313" key="2">
    <source>
        <dbReference type="EMBL" id="OAB87602.1"/>
    </source>
</evidence>